<dbReference type="AlphaFoldDB" id="A0A221MCS2"/>
<evidence type="ECO:0000256" key="1">
    <source>
        <dbReference type="ARBA" id="ARBA00004651"/>
    </source>
</evidence>
<feature type="domain" description="Major facilitator superfamily (MFS) profile" evidence="8">
    <location>
        <begin position="1"/>
        <end position="401"/>
    </location>
</feature>
<keyword evidence="6 7" id="KW-0472">Membrane</keyword>
<feature type="transmembrane region" description="Helical" evidence="7">
    <location>
        <begin position="165"/>
        <end position="184"/>
    </location>
</feature>
<dbReference type="Pfam" id="PF07690">
    <property type="entry name" value="MFS_1"/>
    <property type="match status" value="1"/>
</dbReference>
<dbReference type="PANTHER" id="PTHR23513">
    <property type="entry name" value="INTEGRAL MEMBRANE EFFLUX PROTEIN-RELATED"/>
    <property type="match status" value="1"/>
</dbReference>
<dbReference type="KEGG" id="vne:CFK40_10695"/>
<keyword evidence="5 7" id="KW-1133">Transmembrane helix</keyword>
<accession>A0A221MCS2</accession>
<feature type="transmembrane region" description="Helical" evidence="7">
    <location>
        <begin position="309"/>
        <end position="334"/>
    </location>
</feature>
<feature type="transmembrane region" description="Helical" evidence="7">
    <location>
        <begin position="77"/>
        <end position="94"/>
    </location>
</feature>
<gene>
    <name evidence="9" type="ORF">CFK40_10695</name>
</gene>
<protein>
    <submittedName>
        <fullName evidence="9">MFS transporter</fullName>
    </submittedName>
</protein>
<evidence type="ECO:0000256" key="5">
    <source>
        <dbReference type="ARBA" id="ARBA00022989"/>
    </source>
</evidence>
<feature type="transmembrane region" description="Helical" evidence="7">
    <location>
        <begin position="346"/>
        <end position="368"/>
    </location>
</feature>
<feature type="transmembrane region" description="Helical" evidence="7">
    <location>
        <begin position="374"/>
        <end position="395"/>
    </location>
</feature>
<reference evidence="9 10" key="1">
    <citation type="journal article" date="2003" name="Int. J. Syst. Evol. Microbiol.">
        <title>Virgibacillus carmonensis sp. nov., Virgibacillus necropolis sp. nov. and Virgibacillus picturae sp. nov., three novel species isolated from deteriorated mural paintings, transfer of the species of the genus salibacillus to Virgibacillus, as Virgibacillus marismortui comb. nov. and Virgibacillus salexigens comb. nov., and emended description of the genus Virgibacillus.</title>
        <authorList>
            <person name="Heyrman J."/>
            <person name="Logan N.A."/>
            <person name="Busse H.J."/>
            <person name="Balcaen A."/>
            <person name="Lebbe L."/>
            <person name="Rodriguez-Diaz M."/>
            <person name="Swings J."/>
            <person name="De Vos P."/>
        </authorList>
    </citation>
    <scope>NUCLEOTIDE SEQUENCE [LARGE SCALE GENOMIC DNA]</scope>
    <source>
        <strain evidence="9 10">LMG 19488</strain>
    </source>
</reference>
<dbReference type="GO" id="GO:0005886">
    <property type="term" value="C:plasma membrane"/>
    <property type="evidence" value="ECO:0007669"/>
    <property type="project" value="UniProtKB-SubCell"/>
</dbReference>
<feature type="transmembrane region" description="Helical" evidence="7">
    <location>
        <begin position="100"/>
        <end position="117"/>
    </location>
</feature>
<feature type="transmembrane region" description="Helical" evidence="7">
    <location>
        <begin position="286"/>
        <end position="303"/>
    </location>
</feature>
<evidence type="ECO:0000256" key="7">
    <source>
        <dbReference type="SAM" id="Phobius"/>
    </source>
</evidence>
<dbReference type="Gene3D" id="1.20.1250.20">
    <property type="entry name" value="MFS general substrate transporter like domains"/>
    <property type="match status" value="1"/>
</dbReference>
<feature type="transmembrane region" description="Helical" evidence="7">
    <location>
        <begin position="12"/>
        <end position="31"/>
    </location>
</feature>
<feature type="transmembrane region" description="Helical" evidence="7">
    <location>
        <begin position="220"/>
        <end position="238"/>
    </location>
</feature>
<keyword evidence="2" id="KW-0813">Transport</keyword>
<evidence type="ECO:0000313" key="9">
    <source>
        <dbReference type="EMBL" id="ASN05443.1"/>
    </source>
</evidence>
<dbReference type="Proteomes" id="UP000204391">
    <property type="component" value="Chromosome"/>
</dbReference>
<feature type="transmembrane region" description="Helical" evidence="7">
    <location>
        <begin position="258"/>
        <end position="279"/>
    </location>
</feature>
<evidence type="ECO:0000259" key="8">
    <source>
        <dbReference type="PROSITE" id="PS50850"/>
    </source>
</evidence>
<keyword evidence="3" id="KW-1003">Cell membrane</keyword>
<evidence type="ECO:0000313" key="10">
    <source>
        <dbReference type="Proteomes" id="UP000204391"/>
    </source>
</evidence>
<dbReference type="InterPro" id="IPR020846">
    <property type="entry name" value="MFS_dom"/>
</dbReference>
<sequence length="421" mass="46870">MRIKKFIESWKYPSILLSSIGISSIGEWVYFIALNLIVLDMMGVLAVSGLYILRALSTLFTNIWSGSLIDRLNKKHLIVWLTIFQAVFISFLPLLSSLWAIYGLVFLISIASSMYEPTSMTYITKLIPQAQRKRFNSLRSLIDSGAFVTGPAIAGMMFMIGTPNFAIYINAIALFLSALITFFMPNIEKNDFIETKDEKITLKLLKNDWKLVVDFSRKHVYIMVIYLLFSAVMVLATAVDSLEAAFSTEVLSLSERDYGLLVSIAGVGIIVGALVNIIIVKKIATSWLIGLGSLMVSIGYMIYAFSGNFLIAAIGFFILSFSMAFINTGFYTFYQNNVPVTVMGRVGSVYGFIEAFFIIIGTTIFGIMAELISIQFVVILGTLIMFAVTIILFIFCTQPSKEPSKATFYSEKNQIQAPDNV</sequence>
<evidence type="ECO:0000256" key="4">
    <source>
        <dbReference type="ARBA" id="ARBA00022692"/>
    </source>
</evidence>
<name>A0A221MCS2_9BACI</name>
<dbReference type="PROSITE" id="PS50850">
    <property type="entry name" value="MFS"/>
    <property type="match status" value="1"/>
</dbReference>
<dbReference type="GO" id="GO:0022857">
    <property type="term" value="F:transmembrane transporter activity"/>
    <property type="evidence" value="ECO:0007669"/>
    <property type="project" value="InterPro"/>
</dbReference>
<proteinExistence type="predicted"/>
<feature type="transmembrane region" description="Helical" evidence="7">
    <location>
        <begin position="37"/>
        <end position="56"/>
    </location>
</feature>
<dbReference type="InterPro" id="IPR011701">
    <property type="entry name" value="MFS"/>
</dbReference>
<organism evidence="9 10">
    <name type="scientific">Virgibacillus necropolis</name>
    <dbReference type="NCBI Taxonomy" id="163877"/>
    <lineage>
        <taxon>Bacteria</taxon>
        <taxon>Bacillati</taxon>
        <taxon>Bacillota</taxon>
        <taxon>Bacilli</taxon>
        <taxon>Bacillales</taxon>
        <taxon>Bacillaceae</taxon>
        <taxon>Virgibacillus</taxon>
    </lineage>
</organism>
<evidence type="ECO:0000256" key="6">
    <source>
        <dbReference type="ARBA" id="ARBA00023136"/>
    </source>
</evidence>
<dbReference type="PANTHER" id="PTHR23513:SF6">
    <property type="entry name" value="MAJOR FACILITATOR SUPERFAMILY ASSOCIATED DOMAIN-CONTAINING PROTEIN"/>
    <property type="match status" value="1"/>
</dbReference>
<dbReference type="SUPFAM" id="SSF103473">
    <property type="entry name" value="MFS general substrate transporter"/>
    <property type="match status" value="1"/>
</dbReference>
<comment type="subcellular location">
    <subcellularLocation>
        <location evidence="1">Cell membrane</location>
        <topology evidence="1">Multi-pass membrane protein</topology>
    </subcellularLocation>
</comment>
<keyword evidence="4 7" id="KW-0812">Transmembrane</keyword>
<dbReference type="RefSeq" id="WP_089532293.1">
    <property type="nucleotide sequence ID" value="NZ_CP022437.1"/>
</dbReference>
<dbReference type="EMBL" id="CP022437">
    <property type="protein sequence ID" value="ASN05443.1"/>
    <property type="molecule type" value="Genomic_DNA"/>
</dbReference>
<keyword evidence="10" id="KW-1185">Reference proteome</keyword>
<dbReference type="OrthoDB" id="2156306at2"/>
<evidence type="ECO:0000256" key="2">
    <source>
        <dbReference type="ARBA" id="ARBA00022448"/>
    </source>
</evidence>
<dbReference type="CDD" id="cd06173">
    <property type="entry name" value="MFS_MefA_like"/>
    <property type="match status" value="1"/>
</dbReference>
<evidence type="ECO:0000256" key="3">
    <source>
        <dbReference type="ARBA" id="ARBA00022475"/>
    </source>
</evidence>
<feature type="transmembrane region" description="Helical" evidence="7">
    <location>
        <begin position="138"/>
        <end position="159"/>
    </location>
</feature>
<dbReference type="InterPro" id="IPR036259">
    <property type="entry name" value="MFS_trans_sf"/>
</dbReference>